<dbReference type="AlphaFoldDB" id="A0A316A677"/>
<protein>
    <submittedName>
        <fullName evidence="1">Uncharacterized protein</fullName>
    </submittedName>
</protein>
<evidence type="ECO:0000313" key="2">
    <source>
        <dbReference type="Proteomes" id="UP000245880"/>
    </source>
</evidence>
<reference evidence="1 2" key="1">
    <citation type="submission" date="2018-03" db="EMBL/GenBank/DDBJ databases">
        <title>Genomic Encyclopedia of Archaeal and Bacterial Type Strains, Phase II (KMG-II): from individual species to whole genera.</title>
        <authorList>
            <person name="Goeker M."/>
        </authorList>
    </citation>
    <scope>NUCLEOTIDE SEQUENCE [LARGE SCALE GENOMIC DNA]</scope>
    <source>
        <strain evidence="1 2">DSM 100346</strain>
    </source>
</reference>
<keyword evidence="2" id="KW-1185">Reference proteome</keyword>
<dbReference type="EMBL" id="QGDT01000023">
    <property type="protein sequence ID" value="PWJ53426.1"/>
    <property type="molecule type" value="Genomic_DNA"/>
</dbReference>
<name>A0A316A677_9BACT</name>
<dbReference type="Proteomes" id="UP000245880">
    <property type="component" value="Unassembled WGS sequence"/>
</dbReference>
<evidence type="ECO:0000313" key="1">
    <source>
        <dbReference type="EMBL" id="PWJ53426.1"/>
    </source>
</evidence>
<organism evidence="1 2">
    <name type="scientific">Dyadobacter jejuensis</name>
    <dbReference type="NCBI Taxonomy" id="1082580"/>
    <lineage>
        <taxon>Bacteria</taxon>
        <taxon>Pseudomonadati</taxon>
        <taxon>Bacteroidota</taxon>
        <taxon>Cytophagia</taxon>
        <taxon>Cytophagales</taxon>
        <taxon>Spirosomataceae</taxon>
        <taxon>Dyadobacter</taxon>
    </lineage>
</organism>
<comment type="caution">
    <text evidence="1">The sequence shown here is derived from an EMBL/GenBank/DDBJ whole genome shotgun (WGS) entry which is preliminary data.</text>
</comment>
<proteinExistence type="predicted"/>
<dbReference type="OrthoDB" id="9845939at2"/>
<accession>A0A316A677</accession>
<dbReference type="RefSeq" id="WP_109678225.1">
    <property type="nucleotide sequence ID" value="NZ_QGDT01000023.1"/>
</dbReference>
<sequence>MEINQREEELISQIKAKKAANRYKWSYLLIDLISDKIELDMSYSDIAEWLTNQGIQISENTLKNIIWRYKKKNKKLESPIRTRTETILKQRIIQQEKDNIEQKEAINYSEKLRLIEQQEKDKNSGFDQFEGL</sequence>
<gene>
    <name evidence="1" type="ORF">CLV98_12340</name>
</gene>